<dbReference type="NCBIfam" id="NF033674">
    <property type="entry name" value="stress_OB_fold"/>
    <property type="match status" value="1"/>
</dbReference>
<evidence type="ECO:0000313" key="4">
    <source>
        <dbReference type="Proteomes" id="UP000033067"/>
    </source>
</evidence>
<evidence type="ECO:0000256" key="1">
    <source>
        <dbReference type="ARBA" id="ARBA00022729"/>
    </source>
</evidence>
<dbReference type="PANTHER" id="PTHR36571:SF1">
    <property type="entry name" value="PROTEIN YGIW"/>
    <property type="match status" value="1"/>
</dbReference>
<feature type="signal peptide" evidence="2">
    <location>
        <begin position="1"/>
        <end position="22"/>
    </location>
</feature>
<dbReference type="SUPFAM" id="SSF101756">
    <property type="entry name" value="Hypothetical protein YgiW"/>
    <property type="match status" value="1"/>
</dbReference>
<reference evidence="3 4" key="1">
    <citation type="journal article" date="2015" name="Genome Announc.">
        <title>Complete Genome Sequence of Pseudoxanthomonas suwonensis Strain J1, a Cellulose-Degrading Bacterium Isolated from Leaf- and Wood-Enriched Soil.</title>
        <authorList>
            <person name="Hou L."/>
            <person name="Jiang J."/>
            <person name="Xu Z."/>
            <person name="Zhou Y."/>
            <person name="Leung F.C."/>
        </authorList>
    </citation>
    <scope>NUCLEOTIDE SEQUENCE [LARGE SCALE GENOMIC DNA]</scope>
    <source>
        <strain evidence="3 4">J1</strain>
    </source>
</reference>
<dbReference type="EMBL" id="CP011144">
    <property type="protein sequence ID" value="AKC86739.1"/>
    <property type="molecule type" value="Genomic_DNA"/>
</dbReference>
<accession>A0A0E3Z0R9</accession>
<proteinExistence type="predicted"/>
<feature type="chain" id="PRO_5002416388" description="Bacterial OB-fold domain-containing protein" evidence="2">
    <location>
        <begin position="23"/>
        <end position="115"/>
    </location>
</feature>
<dbReference type="Pfam" id="PF04076">
    <property type="entry name" value="BOF"/>
    <property type="match status" value="1"/>
</dbReference>
<protein>
    <recommendedName>
        <fullName evidence="5">Bacterial OB-fold domain-containing protein</fullName>
    </recommendedName>
</protein>
<dbReference type="AlphaFoldDB" id="A0A0E3Z0R9"/>
<keyword evidence="4" id="KW-1185">Reference proteome</keyword>
<evidence type="ECO:0008006" key="5">
    <source>
        <dbReference type="Google" id="ProtNLM"/>
    </source>
</evidence>
<gene>
    <name evidence="3" type="ORF">WQ53_08200</name>
</gene>
<evidence type="ECO:0000313" key="3">
    <source>
        <dbReference type="EMBL" id="AKC86739.1"/>
    </source>
</evidence>
<dbReference type="Gene3D" id="2.40.50.200">
    <property type="entry name" value="Bacterial OB-fold"/>
    <property type="match status" value="1"/>
</dbReference>
<dbReference type="KEGG" id="psuw:WQ53_08200"/>
<name>A0A0E3Z0R9_9GAMM</name>
<dbReference type="Proteomes" id="UP000033067">
    <property type="component" value="Chromosome"/>
</dbReference>
<keyword evidence="1 2" id="KW-0732">Signal</keyword>
<dbReference type="PATRIC" id="fig|314722.6.peg.1761"/>
<evidence type="ECO:0000256" key="2">
    <source>
        <dbReference type="SAM" id="SignalP"/>
    </source>
</evidence>
<dbReference type="OrthoDB" id="598245at2"/>
<dbReference type="PANTHER" id="PTHR36571">
    <property type="entry name" value="PROTEIN YGIW"/>
    <property type="match status" value="1"/>
</dbReference>
<dbReference type="RefSeq" id="WP_052631711.1">
    <property type="nucleotide sequence ID" value="NZ_CP011144.1"/>
</dbReference>
<organism evidence="3 4">
    <name type="scientific">Pseudoxanthomonas suwonensis</name>
    <dbReference type="NCBI Taxonomy" id="314722"/>
    <lineage>
        <taxon>Bacteria</taxon>
        <taxon>Pseudomonadati</taxon>
        <taxon>Pseudomonadota</taxon>
        <taxon>Gammaproteobacteria</taxon>
        <taxon>Lysobacterales</taxon>
        <taxon>Lysobacteraceae</taxon>
        <taxon>Pseudoxanthomonas</taxon>
    </lineage>
</organism>
<sequence length="115" mass="12495">MKKTLAVLVLCLSTLLASAAMAQFTGPSASGRPSTVAEARDVRLGSYVTLTGHIVNHQRSDYFTFRDDTGEIRVEISSGVWGGRKVGPETQVRLMGEVDRGPAGRYIWVKTLDVL</sequence>
<dbReference type="InterPro" id="IPR005220">
    <property type="entry name" value="CarO-like"/>
</dbReference>
<dbReference type="InterPro" id="IPR036700">
    <property type="entry name" value="BOBF_sf"/>
</dbReference>